<organism evidence="2 3">
    <name type="scientific">Nonomuraea indica</name>
    <dbReference type="NCBI Taxonomy" id="1581193"/>
    <lineage>
        <taxon>Bacteria</taxon>
        <taxon>Bacillati</taxon>
        <taxon>Actinomycetota</taxon>
        <taxon>Actinomycetes</taxon>
        <taxon>Streptosporangiales</taxon>
        <taxon>Streptosporangiaceae</taxon>
        <taxon>Nonomuraea</taxon>
    </lineage>
</organism>
<evidence type="ECO:0000256" key="1">
    <source>
        <dbReference type="SAM" id="SignalP"/>
    </source>
</evidence>
<keyword evidence="3" id="KW-1185">Reference proteome</keyword>
<proteinExistence type="predicted"/>
<comment type="caution">
    <text evidence="2">The sequence shown here is derived from an EMBL/GenBank/DDBJ whole genome shotgun (WGS) entry which is preliminary data.</text>
</comment>
<protein>
    <recommendedName>
        <fullName evidence="4">Lipoprotein</fullName>
    </recommendedName>
</protein>
<dbReference type="PROSITE" id="PS51257">
    <property type="entry name" value="PROKAR_LIPOPROTEIN"/>
    <property type="match status" value="1"/>
</dbReference>
<evidence type="ECO:0000313" key="2">
    <source>
        <dbReference type="EMBL" id="MFI7444521.1"/>
    </source>
</evidence>
<feature type="signal peptide" evidence="1">
    <location>
        <begin position="1"/>
        <end position="18"/>
    </location>
</feature>
<keyword evidence="1" id="KW-0732">Signal</keyword>
<dbReference type="RefSeq" id="WP_397024769.1">
    <property type="nucleotide sequence ID" value="NZ_JBITMB010000008.1"/>
</dbReference>
<dbReference type="EMBL" id="JBITMB010000008">
    <property type="protein sequence ID" value="MFI7444521.1"/>
    <property type="molecule type" value="Genomic_DNA"/>
</dbReference>
<name>A0ABW8AEW3_9ACTN</name>
<accession>A0ABW8AEW3</accession>
<evidence type="ECO:0000313" key="3">
    <source>
        <dbReference type="Proteomes" id="UP001612928"/>
    </source>
</evidence>
<feature type="chain" id="PRO_5047110258" description="Lipoprotein" evidence="1">
    <location>
        <begin position="19"/>
        <end position="162"/>
    </location>
</feature>
<gene>
    <name evidence="2" type="ORF">ACIBP5_31510</name>
</gene>
<reference evidence="2 3" key="1">
    <citation type="submission" date="2024-10" db="EMBL/GenBank/DDBJ databases">
        <title>The Natural Products Discovery Center: Release of the First 8490 Sequenced Strains for Exploring Actinobacteria Biosynthetic Diversity.</title>
        <authorList>
            <person name="Kalkreuter E."/>
            <person name="Kautsar S.A."/>
            <person name="Yang D."/>
            <person name="Bader C.D."/>
            <person name="Teijaro C.N."/>
            <person name="Fluegel L."/>
            <person name="Davis C.M."/>
            <person name="Simpson J.R."/>
            <person name="Lauterbach L."/>
            <person name="Steele A.D."/>
            <person name="Gui C."/>
            <person name="Meng S."/>
            <person name="Li G."/>
            <person name="Viehrig K."/>
            <person name="Ye F."/>
            <person name="Su P."/>
            <person name="Kiefer A.F."/>
            <person name="Nichols A."/>
            <person name="Cepeda A.J."/>
            <person name="Yan W."/>
            <person name="Fan B."/>
            <person name="Jiang Y."/>
            <person name="Adhikari A."/>
            <person name="Zheng C.-J."/>
            <person name="Schuster L."/>
            <person name="Cowan T.M."/>
            <person name="Smanski M.J."/>
            <person name="Chevrette M.G."/>
            <person name="De Carvalho L.P.S."/>
            <person name="Shen B."/>
        </authorList>
    </citation>
    <scope>NUCLEOTIDE SEQUENCE [LARGE SCALE GENOMIC DNA]</scope>
    <source>
        <strain evidence="2 3">NPDC049503</strain>
    </source>
</reference>
<sequence length="162" mass="17727">MRFGANSRLAAAVLVCFAALTGCSGEPERPTLEETTRQLVTDGDALLSMVKTDLTGLTQERADQDRTTSCTPGEVQRYFVVKGNFADPARQDPISRIGLLKGKLETMGYREAVDELDLMEDELGVTVTLHDEAKLTFVLLGRLSQTPNLVIMGKTECYPRTG</sequence>
<dbReference type="Proteomes" id="UP001612928">
    <property type="component" value="Unassembled WGS sequence"/>
</dbReference>
<evidence type="ECO:0008006" key="4">
    <source>
        <dbReference type="Google" id="ProtNLM"/>
    </source>
</evidence>